<evidence type="ECO:0000313" key="1">
    <source>
        <dbReference type="EMBL" id="PIL34977.1"/>
    </source>
</evidence>
<keyword evidence="2" id="KW-1185">Reference proteome</keyword>
<accession>A0A2G8SMI0</accession>
<dbReference type="Proteomes" id="UP000230002">
    <property type="component" value="Unassembled WGS sequence"/>
</dbReference>
<name>A0A2G8SMI0_9APHY</name>
<dbReference type="STRING" id="1077348.A0A2G8SMI0"/>
<dbReference type="EMBL" id="AYKW01000004">
    <property type="protein sequence ID" value="PIL34977.1"/>
    <property type="molecule type" value="Genomic_DNA"/>
</dbReference>
<organism evidence="1 2">
    <name type="scientific">Ganoderma sinense ZZ0214-1</name>
    <dbReference type="NCBI Taxonomy" id="1077348"/>
    <lineage>
        <taxon>Eukaryota</taxon>
        <taxon>Fungi</taxon>
        <taxon>Dikarya</taxon>
        <taxon>Basidiomycota</taxon>
        <taxon>Agaricomycotina</taxon>
        <taxon>Agaricomycetes</taxon>
        <taxon>Polyporales</taxon>
        <taxon>Polyporaceae</taxon>
        <taxon>Ganoderma</taxon>
    </lineage>
</organism>
<sequence length="120" mass="13106">MPQPENFSNLLILTLSENGKLAGASGTASWWRSGTICCSTPARSRLVNYESFGFTKTVSRNPEDKFAAVAEIPLFTESQDHLYELAPESNKLVDAGKCAIGHVSKQYLDEPPTDEEVVAI</sequence>
<dbReference type="OrthoDB" id="4694525at2759"/>
<gene>
    <name evidence="1" type="ORF">GSI_02764</name>
</gene>
<reference evidence="1 2" key="1">
    <citation type="journal article" date="2015" name="Sci. Rep.">
        <title>Chromosome-level genome map provides insights into diverse defense mechanisms in the medicinal fungus Ganoderma sinense.</title>
        <authorList>
            <person name="Zhu Y."/>
            <person name="Xu J."/>
            <person name="Sun C."/>
            <person name="Zhou S."/>
            <person name="Xu H."/>
            <person name="Nelson D.R."/>
            <person name="Qian J."/>
            <person name="Song J."/>
            <person name="Luo H."/>
            <person name="Xiang L."/>
            <person name="Li Y."/>
            <person name="Xu Z."/>
            <person name="Ji A."/>
            <person name="Wang L."/>
            <person name="Lu S."/>
            <person name="Hayward A."/>
            <person name="Sun W."/>
            <person name="Li X."/>
            <person name="Schwartz D.C."/>
            <person name="Wang Y."/>
            <person name="Chen S."/>
        </authorList>
    </citation>
    <scope>NUCLEOTIDE SEQUENCE [LARGE SCALE GENOMIC DNA]</scope>
    <source>
        <strain evidence="1 2">ZZ0214-1</strain>
    </source>
</reference>
<evidence type="ECO:0000313" key="2">
    <source>
        <dbReference type="Proteomes" id="UP000230002"/>
    </source>
</evidence>
<dbReference type="AlphaFoldDB" id="A0A2G8SMI0"/>
<protein>
    <submittedName>
        <fullName evidence="1">Uncharacterized protein</fullName>
    </submittedName>
</protein>
<comment type="caution">
    <text evidence="1">The sequence shown here is derived from an EMBL/GenBank/DDBJ whole genome shotgun (WGS) entry which is preliminary data.</text>
</comment>
<proteinExistence type="predicted"/>